<dbReference type="InterPro" id="IPR001650">
    <property type="entry name" value="Helicase_C-like"/>
</dbReference>
<dbReference type="InterPro" id="IPR027417">
    <property type="entry name" value="P-loop_NTPase"/>
</dbReference>
<dbReference type="SUPFAM" id="SSF81767">
    <property type="entry name" value="Pre-protein crosslinking domain of SecA"/>
    <property type="match status" value="1"/>
</dbReference>
<feature type="non-terminal residue" evidence="13">
    <location>
        <position position="550"/>
    </location>
</feature>
<name>A0ABS5A4I5_9PSEU</name>
<feature type="domain" description="Helicase ATP-binding" evidence="10">
    <location>
        <begin position="21"/>
        <end position="214"/>
    </location>
</feature>
<dbReference type="PROSITE" id="PS51194">
    <property type="entry name" value="HELICASE_CTER"/>
    <property type="match status" value="1"/>
</dbReference>
<dbReference type="SUPFAM" id="SSF52540">
    <property type="entry name" value="P-loop containing nucleoside triphosphate hydrolases"/>
    <property type="match status" value="2"/>
</dbReference>
<dbReference type="CDD" id="cd17928">
    <property type="entry name" value="DEXDc_SecA"/>
    <property type="match status" value="1"/>
</dbReference>
<evidence type="ECO:0000256" key="4">
    <source>
        <dbReference type="ARBA" id="ARBA00022741"/>
    </source>
</evidence>
<evidence type="ECO:0000259" key="12">
    <source>
        <dbReference type="PROSITE" id="PS51196"/>
    </source>
</evidence>
<dbReference type="InterPro" id="IPR011130">
    <property type="entry name" value="SecA_preprotein_X-link_dom"/>
</dbReference>
<dbReference type="InterPro" id="IPR000185">
    <property type="entry name" value="SecA"/>
</dbReference>
<evidence type="ECO:0000256" key="7">
    <source>
        <dbReference type="ARBA" id="ARBA00022967"/>
    </source>
</evidence>
<dbReference type="Gene3D" id="3.90.1440.10">
    <property type="entry name" value="SecA, preprotein cross-linking domain"/>
    <property type="match status" value="1"/>
</dbReference>
<dbReference type="SMART" id="SM00958">
    <property type="entry name" value="SecA_PP_bind"/>
    <property type="match status" value="1"/>
</dbReference>
<protein>
    <submittedName>
        <fullName evidence="13">Preprotein translocase subunit SecA</fullName>
    </submittedName>
</protein>
<dbReference type="Proteomes" id="UP001519363">
    <property type="component" value="Unassembled WGS sequence"/>
</dbReference>
<dbReference type="PROSITE" id="PS51192">
    <property type="entry name" value="HELICASE_ATP_BIND_1"/>
    <property type="match status" value="1"/>
</dbReference>
<dbReference type="Gene3D" id="3.40.50.300">
    <property type="entry name" value="P-loop containing nucleotide triphosphate hydrolases"/>
    <property type="match status" value="2"/>
</dbReference>
<dbReference type="PANTHER" id="PTHR30612:SF0">
    <property type="entry name" value="CHLOROPLAST PROTEIN-TRANSPORTING ATPASE"/>
    <property type="match status" value="1"/>
</dbReference>
<dbReference type="Pfam" id="PF07517">
    <property type="entry name" value="SecA_DEAD"/>
    <property type="match status" value="1"/>
</dbReference>
<dbReference type="InterPro" id="IPR014001">
    <property type="entry name" value="Helicase_ATP-bd"/>
</dbReference>
<keyword evidence="4" id="KW-0547">Nucleotide-binding</keyword>
<feature type="domain" description="SecA family profile" evidence="12">
    <location>
        <begin position="1"/>
        <end position="508"/>
    </location>
</feature>
<keyword evidence="2" id="KW-1003">Cell membrane</keyword>
<dbReference type="InterPro" id="IPR011115">
    <property type="entry name" value="SecA_DEAD"/>
</dbReference>
<keyword evidence="6" id="KW-0653">Protein transport</keyword>
<keyword evidence="5" id="KW-0067">ATP-binding</keyword>
<evidence type="ECO:0000256" key="8">
    <source>
        <dbReference type="ARBA" id="ARBA00023010"/>
    </source>
</evidence>
<dbReference type="InterPro" id="IPR014018">
    <property type="entry name" value="SecA_motor_DEAD"/>
</dbReference>
<evidence type="ECO:0000256" key="2">
    <source>
        <dbReference type="ARBA" id="ARBA00022475"/>
    </source>
</evidence>
<dbReference type="Pfam" id="PF01043">
    <property type="entry name" value="SecA_PP_bind"/>
    <property type="match status" value="1"/>
</dbReference>
<keyword evidence="14" id="KW-1185">Reference proteome</keyword>
<proteinExistence type="predicted"/>
<evidence type="ECO:0000256" key="3">
    <source>
        <dbReference type="ARBA" id="ARBA00022490"/>
    </source>
</evidence>
<keyword evidence="9" id="KW-0472">Membrane</keyword>
<gene>
    <name evidence="13" type="ORF">JOF53_000001</name>
</gene>
<evidence type="ECO:0000313" key="14">
    <source>
        <dbReference type="Proteomes" id="UP001519363"/>
    </source>
</evidence>
<dbReference type="Pfam" id="PF21090">
    <property type="entry name" value="P-loop_SecA"/>
    <property type="match status" value="2"/>
</dbReference>
<dbReference type="InterPro" id="IPR044722">
    <property type="entry name" value="SecA_SF2_C"/>
</dbReference>
<evidence type="ECO:0000259" key="10">
    <source>
        <dbReference type="PROSITE" id="PS51192"/>
    </source>
</evidence>
<sequence length="550" mass="60113">MLAREAARRALGLTAFREQLVGAAALADGRVVEVATGEGKTLMLFLAATLRALDRRGVHVVTANPYLAARDVEMLRPAYEALGLRSEALSTADERDARRQAYRTDVTYGTITDFGFDYLRDNLAARPELQVQGELHALLVDEADAVLIDEATTPLLLARRTSSRPHDHLHRMAEVVTELRPVRDYRGNLVAGSVTLTDRGWAEVARRCRFRSGGDGELLADAQRALHAHLGFEELRDYLVEDGQLVLLDRTTGRRIPDRRLAGGLHQALEAKEGLVITPDTCPQDLISVRELVRRYRYVGGTSATVVSEAPELRDTYGLEVVRVPRHRPSRRRELPNLLFTTGFARDEALLDSVLNAHRTGRPVLVSAPSVATAEALSARLKGLGVRHSLLTARQDRHEAAAVGRAGNLFAVTIAAGLAGRGTDIALGRSTSESRTIRELGGLLVVVSGRSTSRRVDDQLVGRTARQGEPGDAQFLLAADDELLVAQVSRELAVVLQAHGGEPRTPLVGNAVDRVVRLAQARADRHRQASRRVQQALDEILSLQSLAHRQ</sequence>
<evidence type="ECO:0000256" key="9">
    <source>
        <dbReference type="ARBA" id="ARBA00023136"/>
    </source>
</evidence>
<dbReference type="EMBL" id="JAGIOO010000001">
    <property type="protein sequence ID" value="MBP2471129.1"/>
    <property type="molecule type" value="Genomic_DNA"/>
</dbReference>
<keyword evidence="3" id="KW-0963">Cytoplasm</keyword>
<evidence type="ECO:0000256" key="6">
    <source>
        <dbReference type="ARBA" id="ARBA00022927"/>
    </source>
</evidence>
<accession>A0ABS5A4I5</accession>
<dbReference type="PANTHER" id="PTHR30612">
    <property type="entry name" value="SECA INNER MEMBRANE COMPONENT OF SEC PROTEIN SECRETION SYSTEM"/>
    <property type="match status" value="1"/>
</dbReference>
<organism evidence="13 14">
    <name type="scientific">Crossiella equi</name>
    <dbReference type="NCBI Taxonomy" id="130796"/>
    <lineage>
        <taxon>Bacteria</taxon>
        <taxon>Bacillati</taxon>
        <taxon>Actinomycetota</taxon>
        <taxon>Actinomycetes</taxon>
        <taxon>Pseudonocardiales</taxon>
        <taxon>Pseudonocardiaceae</taxon>
        <taxon>Crossiella</taxon>
    </lineage>
</organism>
<comment type="caution">
    <text evidence="13">The sequence shown here is derived from an EMBL/GenBank/DDBJ whole genome shotgun (WGS) entry which is preliminary data.</text>
</comment>
<keyword evidence="7" id="KW-1278">Translocase</keyword>
<keyword evidence="8" id="KW-0811">Translocation</keyword>
<dbReference type="SMART" id="SM00957">
    <property type="entry name" value="SecA_DEAD"/>
    <property type="match status" value="1"/>
</dbReference>
<reference evidence="13 14" key="1">
    <citation type="submission" date="2021-03" db="EMBL/GenBank/DDBJ databases">
        <title>Sequencing the genomes of 1000 actinobacteria strains.</title>
        <authorList>
            <person name="Klenk H.-P."/>
        </authorList>
    </citation>
    <scope>NUCLEOTIDE SEQUENCE [LARGE SCALE GENOMIC DNA]</scope>
    <source>
        <strain evidence="13 14">DSM 44580</strain>
    </source>
</reference>
<evidence type="ECO:0000259" key="11">
    <source>
        <dbReference type="PROSITE" id="PS51194"/>
    </source>
</evidence>
<evidence type="ECO:0000256" key="1">
    <source>
        <dbReference type="ARBA" id="ARBA00022448"/>
    </source>
</evidence>
<dbReference type="PROSITE" id="PS51196">
    <property type="entry name" value="SECA_MOTOR_DEAD"/>
    <property type="match status" value="1"/>
</dbReference>
<feature type="domain" description="Helicase C-terminal" evidence="11">
    <location>
        <begin position="350"/>
        <end position="513"/>
    </location>
</feature>
<evidence type="ECO:0000313" key="13">
    <source>
        <dbReference type="EMBL" id="MBP2471129.1"/>
    </source>
</evidence>
<keyword evidence="1" id="KW-0813">Transport</keyword>
<dbReference type="InterPro" id="IPR036670">
    <property type="entry name" value="SecA_X-link_sf"/>
</dbReference>
<evidence type="ECO:0000256" key="5">
    <source>
        <dbReference type="ARBA" id="ARBA00022840"/>
    </source>
</evidence>
<dbReference type="PRINTS" id="PR00906">
    <property type="entry name" value="SECA"/>
</dbReference>